<dbReference type="Gene3D" id="3.40.50.2300">
    <property type="match status" value="1"/>
</dbReference>
<protein>
    <recommendedName>
        <fullName evidence="3">Response regulatory domain-containing protein</fullName>
    </recommendedName>
</protein>
<dbReference type="RefSeq" id="WP_209377887.1">
    <property type="nucleotide sequence ID" value="NZ_JAGIZB010000002.1"/>
</dbReference>
<dbReference type="Proteomes" id="UP000681594">
    <property type="component" value="Unassembled WGS sequence"/>
</dbReference>
<gene>
    <name evidence="1" type="ORF">J8J14_02625</name>
</gene>
<keyword evidence="2" id="KW-1185">Reference proteome</keyword>
<evidence type="ECO:0008006" key="3">
    <source>
        <dbReference type="Google" id="ProtNLM"/>
    </source>
</evidence>
<name>A0ABS4A9I4_9PROT</name>
<sequence length="150" mass="15370">MSPREAPPEVQPEGSIVAVPLALVVSSDPAVERALALMLEAEGIAARSFGSADAFLAALPVLAASPSGPPRCLLAEEDLSGQSGSGIALASRAAAEGFAIPAIILRRAVRRRRKEIAAPVTFVDPFQMDVLVDKVRAALRAPLPPGASAA</sequence>
<reference evidence="1 2" key="1">
    <citation type="submission" date="2021-03" db="EMBL/GenBank/DDBJ databases">
        <authorList>
            <person name="So Y."/>
        </authorList>
    </citation>
    <scope>NUCLEOTIDE SEQUENCE [LARGE SCALE GENOMIC DNA]</scope>
    <source>
        <strain evidence="1 2">SSH11</strain>
    </source>
</reference>
<accession>A0ABS4A9I4</accession>
<dbReference type="InterPro" id="IPR011006">
    <property type="entry name" value="CheY-like_superfamily"/>
</dbReference>
<dbReference type="EMBL" id="JAGIZB010000002">
    <property type="protein sequence ID" value="MBP0443662.1"/>
    <property type="molecule type" value="Genomic_DNA"/>
</dbReference>
<evidence type="ECO:0000313" key="2">
    <source>
        <dbReference type="Proteomes" id="UP000681594"/>
    </source>
</evidence>
<proteinExistence type="predicted"/>
<evidence type="ECO:0000313" key="1">
    <source>
        <dbReference type="EMBL" id="MBP0443662.1"/>
    </source>
</evidence>
<comment type="caution">
    <text evidence="1">The sequence shown here is derived from an EMBL/GenBank/DDBJ whole genome shotgun (WGS) entry which is preliminary data.</text>
</comment>
<dbReference type="SUPFAM" id="SSF52172">
    <property type="entry name" value="CheY-like"/>
    <property type="match status" value="1"/>
</dbReference>
<organism evidence="1 2">
    <name type="scientific">Pararoseomonas baculiformis</name>
    <dbReference type="NCBI Taxonomy" id="2820812"/>
    <lineage>
        <taxon>Bacteria</taxon>
        <taxon>Pseudomonadati</taxon>
        <taxon>Pseudomonadota</taxon>
        <taxon>Alphaproteobacteria</taxon>
        <taxon>Acetobacterales</taxon>
        <taxon>Acetobacteraceae</taxon>
        <taxon>Pararoseomonas</taxon>
    </lineage>
</organism>